<reference evidence="3" key="1">
    <citation type="journal article" date="2019" name="Int. J. Syst. Evol. Microbiol.">
        <title>The Global Catalogue of Microorganisms (GCM) 10K type strain sequencing project: providing services to taxonomists for standard genome sequencing and annotation.</title>
        <authorList>
            <consortium name="The Broad Institute Genomics Platform"/>
            <consortium name="The Broad Institute Genome Sequencing Center for Infectious Disease"/>
            <person name="Wu L."/>
            <person name="Ma J."/>
        </authorList>
    </citation>
    <scope>NUCLEOTIDE SEQUENCE [LARGE SCALE GENOMIC DNA]</scope>
    <source>
        <strain evidence="3">KACC 12602</strain>
    </source>
</reference>
<dbReference type="EMBL" id="JBHSKT010000002">
    <property type="protein sequence ID" value="MFC5269826.1"/>
    <property type="molecule type" value="Genomic_DNA"/>
</dbReference>
<name>A0ABW0EA08_9BACT</name>
<keyword evidence="1" id="KW-0812">Transmembrane</keyword>
<gene>
    <name evidence="2" type="ORF">ACFPIB_04335</name>
</gene>
<keyword evidence="3" id="KW-1185">Reference proteome</keyword>
<dbReference type="Proteomes" id="UP001596161">
    <property type="component" value="Unassembled WGS sequence"/>
</dbReference>
<feature type="transmembrane region" description="Helical" evidence="1">
    <location>
        <begin position="45"/>
        <end position="63"/>
    </location>
</feature>
<proteinExistence type="predicted"/>
<organism evidence="2 3">
    <name type="scientific">Adhaeribacter terreus</name>
    <dbReference type="NCBI Taxonomy" id="529703"/>
    <lineage>
        <taxon>Bacteria</taxon>
        <taxon>Pseudomonadati</taxon>
        <taxon>Bacteroidota</taxon>
        <taxon>Cytophagia</taxon>
        <taxon>Cytophagales</taxon>
        <taxon>Hymenobacteraceae</taxon>
        <taxon>Adhaeribacter</taxon>
    </lineage>
</organism>
<comment type="caution">
    <text evidence="2">The sequence shown here is derived from an EMBL/GenBank/DDBJ whole genome shotgun (WGS) entry which is preliminary data.</text>
</comment>
<dbReference type="RefSeq" id="WP_378016206.1">
    <property type="nucleotide sequence ID" value="NZ_JBHSKT010000002.1"/>
</dbReference>
<keyword evidence="1" id="KW-0472">Membrane</keyword>
<evidence type="ECO:0000313" key="2">
    <source>
        <dbReference type="EMBL" id="MFC5269826.1"/>
    </source>
</evidence>
<keyword evidence="1" id="KW-1133">Transmembrane helix</keyword>
<feature type="transmembrane region" description="Helical" evidence="1">
    <location>
        <begin position="12"/>
        <end position="33"/>
    </location>
</feature>
<evidence type="ECO:0000313" key="3">
    <source>
        <dbReference type="Proteomes" id="UP001596161"/>
    </source>
</evidence>
<sequence>MDLKKIYSPRHMHTFQVIAVTGLIMTALAQLVLMLVKRDIPNFEWLYVCWLALYIFGLFRNVYAKPHNDHHHHH</sequence>
<protein>
    <submittedName>
        <fullName evidence="2">Uncharacterized protein</fullName>
    </submittedName>
</protein>
<evidence type="ECO:0000256" key="1">
    <source>
        <dbReference type="SAM" id="Phobius"/>
    </source>
</evidence>
<accession>A0ABW0EA08</accession>